<evidence type="ECO:0000256" key="3">
    <source>
        <dbReference type="ARBA" id="ARBA00022679"/>
    </source>
</evidence>
<proteinExistence type="inferred from homology"/>
<name>A0A9D1PZW0_9FIRM</name>
<evidence type="ECO:0000256" key="2">
    <source>
        <dbReference type="ARBA" id="ARBA00022603"/>
    </source>
</evidence>
<dbReference type="PROSITE" id="PS51686">
    <property type="entry name" value="SAM_MT_RSMB_NOP"/>
    <property type="match status" value="1"/>
</dbReference>
<dbReference type="InterPro" id="IPR023267">
    <property type="entry name" value="RCMT"/>
</dbReference>
<evidence type="ECO:0000256" key="1">
    <source>
        <dbReference type="ARBA" id="ARBA00007494"/>
    </source>
</evidence>
<feature type="binding site" evidence="6">
    <location>
        <position position="162"/>
    </location>
    <ligand>
        <name>S-adenosyl-L-methionine</name>
        <dbReference type="ChEBI" id="CHEBI:59789"/>
    </ligand>
</feature>
<dbReference type="CDD" id="cd02440">
    <property type="entry name" value="AdoMet_MTases"/>
    <property type="match status" value="1"/>
</dbReference>
<dbReference type="GO" id="GO:0030488">
    <property type="term" value="P:tRNA methylation"/>
    <property type="evidence" value="ECO:0007669"/>
    <property type="project" value="TreeGrafter"/>
</dbReference>
<comment type="caution">
    <text evidence="8">The sequence shown here is derived from an EMBL/GenBank/DDBJ whole genome shotgun (WGS) entry which is preliminary data.</text>
</comment>
<dbReference type="InterPro" id="IPR049560">
    <property type="entry name" value="MeTrfase_RsmB-F_NOP2_cat"/>
</dbReference>
<dbReference type="InterPro" id="IPR001678">
    <property type="entry name" value="MeTrfase_RsmB-F_NOP2_dom"/>
</dbReference>
<keyword evidence="4 6" id="KW-0949">S-adenosyl-L-methionine</keyword>
<protein>
    <submittedName>
        <fullName evidence="8">RsmB/NOP family class I SAM-dependent RNA methyltransferase</fullName>
    </submittedName>
</protein>
<dbReference type="InterPro" id="IPR018314">
    <property type="entry name" value="RsmB/NOL1/NOP2-like_CS"/>
</dbReference>
<dbReference type="GO" id="GO:0003723">
    <property type="term" value="F:RNA binding"/>
    <property type="evidence" value="ECO:0007669"/>
    <property type="project" value="UniProtKB-UniRule"/>
</dbReference>
<dbReference type="GO" id="GO:0016428">
    <property type="term" value="F:tRNA (cytidine-5-)-methyltransferase activity"/>
    <property type="evidence" value="ECO:0007669"/>
    <property type="project" value="TreeGrafter"/>
</dbReference>
<comment type="similarity">
    <text evidence="1 6">Belongs to the class I-like SAM-binding methyltransferase superfamily. RsmB/NOP family.</text>
</comment>
<sequence>MEMNEKLREMLAAAYGERAEEISRGLSVRRMTTFRANTLKSSFSDVSETLTEAGIAFSVRNGAFVVAPEDYSRVRALPIYERGEIYMQSLSSMLPPLLLGARAGESILDMCAAPGGKTSQIAALTSNGAFITACERDKVRAERLKHNLALLGVKRTSVLMTDAASLDPAMKFDRILLDAPCTGSGTITPSSPGKFSEKLLAGCVKTQKKLLAHALRLLKKGGTLVYSTCSLLPAENEDIVRTALGKVELVDADIHPEGASLLPALPGTLLVSPDEFYEGFFVARLRLISKNF</sequence>
<reference evidence="8" key="2">
    <citation type="submission" date="2021-04" db="EMBL/GenBank/DDBJ databases">
        <authorList>
            <person name="Gilroy R."/>
        </authorList>
    </citation>
    <scope>NUCLEOTIDE SEQUENCE</scope>
    <source>
        <strain evidence="8">12435</strain>
    </source>
</reference>
<dbReference type="PANTHER" id="PTHR22807">
    <property type="entry name" value="NOP2 YEAST -RELATED NOL1/NOP2/FMU SUN DOMAIN-CONTAINING"/>
    <property type="match status" value="1"/>
</dbReference>
<evidence type="ECO:0000313" key="8">
    <source>
        <dbReference type="EMBL" id="HIW02680.1"/>
    </source>
</evidence>
<dbReference type="InterPro" id="IPR029063">
    <property type="entry name" value="SAM-dependent_MTases_sf"/>
</dbReference>
<dbReference type="Gene3D" id="3.40.50.150">
    <property type="entry name" value="Vaccinia Virus protein VP39"/>
    <property type="match status" value="1"/>
</dbReference>
<keyword evidence="5 6" id="KW-0694">RNA-binding</keyword>
<reference evidence="8" key="1">
    <citation type="journal article" date="2021" name="PeerJ">
        <title>Extensive microbial diversity within the chicken gut microbiome revealed by metagenomics and culture.</title>
        <authorList>
            <person name="Gilroy R."/>
            <person name="Ravi A."/>
            <person name="Getino M."/>
            <person name="Pursley I."/>
            <person name="Horton D.L."/>
            <person name="Alikhan N.F."/>
            <person name="Baker D."/>
            <person name="Gharbi K."/>
            <person name="Hall N."/>
            <person name="Watson M."/>
            <person name="Adriaenssens E.M."/>
            <person name="Foster-Nyarko E."/>
            <person name="Jarju S."/>
            <person name="Secka A."/>
            <person name="Antonio M."/>
            <person name="Oren A."/>
            <person name="Chaudhuri R.R."/>
            <person name="La Ragione R."/>
            <person name="Hildebrand F."/>
            <person name="Pallen M.J."/>
        </authorList>
    </citation>
    <scope>NUCLEOTIDE SEQUENCE</scope>
    <source>
        <strain evidence="8">12435</strain>
    </source>
</reference>
<evidence type="ECO:0000256" key="5">
    <source>
        <dbReference type="ARBA" id="ARBA00022884"/>
    </source>
</evidence>
<evidence type="ECO:0000259" key="7">
    <source>
        <dbReference type="PROSITE" id="PS51686"/>
    </source>
</evidence>
<dbReference type="EMBL" id="DXHS01000076">
    <property type="protein sequence ID" value="HIW02680.1"/>
    <property type="molecule type" value="Genomic_DNA"/>
</dbReference>
<accession>A0A9D1PZW0</accession>
<keyword evidence="3 6" id="KW-0808">Transferase</keyword>
<dbReference type="Pfam" id="PF01189">
    <property type="entry name" value="Methyltr_RsmB-F"/>
    <property type="match status" value="1"/>
</dbReference>
<feature type="binding site" evidence="6">
    <location>
        <position position="178"/>
    </location>
    <ligand>
        <name>S-adenosyl-L-methionine</name>
        <dbReference type="ChEBI" id="CHEBI:59789"/>
    </ligand>
</feature>
<dbReference type="PANTHER" id="PTHR22807:SF74">
    <property type="entry name" value="TRNA (CYTOSINE(48)-C(5))-METHYLTRANSFERASE"/>
    <property type="match status" value="1"/>
</dbReference>
<evidence type="ECO:0000256" key="4">
    <source>
        <dbReference type="ARBA" id="ARBA00022691"/>
    </source>
</evidence>
<feature type="binding site" evidence="6">
    <location>
        <begin position="111"/>
        <end position="117"/>
    </location>
    <ligand>
        <name>S-adenosyl-L-methionine</name>
        <dbReference type="ChEBI" id="CHEBI:59789"/>
    </ligand>
</feature>
<feature type="binding site" evidence="6">
    <location>
        <position position="135"/>
    </location>
    <ligand>
        <name>S-adenosyl-L-methionine</name>
        <dbReference type="ChEBI" id="CHEBI:59789"/>
    </ligand>
</feature>
<evidence type="ECO:0000313" key="9">
    <source>
        <dbReference type="Proteomes" id="UP000823990"/>
    </source>
</evidence>
<dbReference type="PROSITE" id="PS01153">
    <property type="entry name" value="NOL1_NOP2_SUN"/>
    <property type="match status" value="1"/>
</dbReference>
<dbReference type="SUPFAM" id="SSF53335">
    <property type="entry name" value="S-adenosyl-L-methionine-dependent methyltransferases"/>
    <property type="match status" value="1"/>
</dbReference>
<keyword evidence="2 6" id="KW-0489">Methyltransferase</keyword>
<gene>
    <name evidence="8" type="ORF">H9892_05010</name>
</gene>
<dbReference type="AlphaFoldDB" id="A0A9D1PZW0"/>
<dbReference type="PRINTS" id="PR02008">
    <property type="entry name" value="RCMTFAMILY"/>
</dbReference>
<evidence type="ECO:0000256" key="6">
    <source>
        <dbReference type="PROSITE-ProRule" id="PRU01023"/>
    </source>
</evidence>
<feature type="active site" description="Nucleophile" evidence="6">
    <location>
        <position position="229"/>
    </location>
</feature>
<dbReference type="Proteomes" id="UP000823990">
    <property type="component" value="Unassembled WGS sequence"/>
</dbReference>
<feature type="domain" description="SAM-dependent MTase RsmB/NOP-type" evidence="7">
    <location>
        <begin position="22"/>
        <end position="288"/>
    </location>
</feature>
<organism evidence="8 9">
    <name type="scientific">Candidatus Protoclostridium stercorigallinarum</name>
    <dbReference type="NCBI Taxonomy" id="2838741"/>
    <lineage>
        <taxon>Bacteria</taxon>
        <taxon>Bacillati</taxon>
        <taxon>Bacillota</taxon>
        <taxon>Clostridia</taxon>
        <taxon>Candidatus Protoclostridium</taxon>
    </lineage>
</organism>